<dbReference type="AlphaFoldDB" id="A0AAD5X738"/>
<accession>A0AAD5X738</accession>
<feature type="compositionally biased region" description="Polar residues" evidence="1">
    <location>
        <begin position="128"/>
        <end position="143"/>
    </location>
</feature>
<organism evidence="2 3">
    <name type="scientific">Physocladia obscura</name>
    <dbReference type="NCBI Taxonomy" id="109957"/>
    <lineage>
        <taxon>Eukaryota</taxon>
        <taxon>Fungi</taxon>
        <taxon>Fungi incertae sedis</taxon>
        <taxon>Chytridiomycota</taxon>
        <taxon>Chytridiomycota incertae sedis</taxon>
        <taxon>Chytridiomycetes</taxon>
        <taxon>Chytridiales</taxon>
        <taxon>Chytriomycetaceae</taxon>
        <taxon>Physocladia</taxon>
    </lineage>
</organism>
<feature type="region of interest" description="Disordered" evidence="1">
    <location>
        <begin position="112"/>
        <end position="143"/>
    </location>
</feature>
<evidence type="ECO:0000313" key="3">
    <source>
        <dbReference type="Proteomes" id="UP001211907"/>
    </source>
</evidence>
<gene>
    <name evidence="2" type="ORF">HK100_007134</name>
</gene>
<dbReference type="EMBL" id="JADGJH010003347">
    <property type="protein sequence ID" value="KAJ3091626.1"/>
    <property type="molecule type" value="Genomic_DNA"/>
</dbReference>
<keyword evidence="3" id="KW-1185">Reference proteome</keyword>
<proteinExistence type="predicted"/>
<feature type="compositionally biased region" description="Low complexity" evidence="1">
    <location>
        <begin position="112"/>
        <end position="127"/>
    </location>
</feature>
<evidence type="ECO:0000256" key="1">
    <source>
        <dbReference type="SAM" id="MobiDB-lite"/>
    </source>
</evidence>
<evidence type="ECO:0000313" key="2">
    <source>
        <dbReference type="EMBL" id="KAJ3091626.1"/>
    </source>
</evidence>
<sequence length="273" mass="30611">MKLPAHAGAFEFQHWLEAFLINCDKNYGQASRIWIPPSQRTPENMLFNPINCPKPSETVEEFYSRHEALMEESVTQILNLKLQICAKETEIKETTAVSANFVIQQEVINTNTSNLTTNGSGSTTNTSIQAQAATESPASENASLDISTSIASSPMSTAATFPVPDHQTQNLAASPMKDIVTHLTTLKTVHANMLLDLEHWKLEKDKCNSKFDIELKLLSAKKQAYDSERRHFEALKKAHSQWVSSLREHVDVEHWGMTLKSCGALQKWLMHCT</sequence>
<reference evidence="2" key="1">
    <citation type="submission" date="2020-05" db="EMBL/GenBank/DDBJ databases">
        <title>Phylogenomic resolution of chytrid fungi.</title>
        <authorList>
            <person name="Stajich J.E."/>
            <person name="Amses K."/>
            <person name="Simmons R."/>
            <person name="Seto K."/>
            <person name="Myers J."/>
            <person name="Bonds A."/>
            <person name="Quandt C.A."/>
            <person name="Barry K."/>
            <person name="Liu P."/>
            <person name="Grigoriev I."/>
            <person name="Longcore J.E."/>
            <person name="James T.Y."/>
        </authorList>
    </citation>
    <scope>NUCLEOTIDE SEQUENCE</scope>
    <source>
        <strain evidence="2">JEL0513</strain>
    </source>
</reference>
<dbReference type="Proteomes" id="UP001211907">
    <property type="component" value="Unassembled WGS sequence"/>
</dbReference>
<protein>
    <submittedName>
        <fullName evidence="2">Uncharacterized protein</fullName>
    </submittedName>
</protein>
<comment type="caution">
    <text evidence="2">The sequence shown here is derived from an EMBL/GenBank/DDBJ whole genome shotgun (WGS) entry which is preliminary data.</text>
</comment>
<name>A0AAD5X738_9FUNG</name>